<dbReference type="RefSeq" id="WP_261617117.1">
    <property type="nucleotide sequence ID" value="NZ_JALIDZ010000007.1"/>
</dbReference>
<proteinExistence type="predicted"/>
<sequence>MLSFAKIEARAARRKGGPEALESLLSAPLSNKQLAAIPDDRVLAEMTRRIFSAGFVWSVIESKWDGFEEAFLGFEPKRLLFQPDEYWHDLTGDTRIVRNGQKIMAVRDNAQFVADIAAAHGSFGRFLSQWPADDEIGLLDLLAKRGKRLGGHTGQYLIRFLGKDGFVTSRDVVACLRDAGLDVAEAATSKKDLRKIQDQFNAWAKESGRPLLQISRICAMSIGENHDADTLRGRMRGDD</sequence>
<dbReference type="EC" id="3.2.2.20" evidence="1"/>
<dbReference type="Gene3D" id="1.10.340.30">
    <property type="entry name" value="Hypothetical protein, domain 2"/>
    <property type="match status" value="1"/>
</dbReference>
<dbReference type="EMBL" id="JALIDZ010000007">
    <property type="protein sequence ID" value="MCT8973294.1"/>
    <property type="molecule type" value="Genomic_DNA"/>
</dbReference>
<evidence type="ECO:0000313" key="1">
    <source>
        <dbReference type="EMBL" id="MCT8973294.1"/>
    </source>
</evidence>
<dbReference type="AlphaFoldDB" id="A0AAW5R3W3"/>
<dbReference type="GO" id="GO:0008725">
    <property type="term" value="F:DNA-3-methyladenine glycosylase activity"/>
    <property type="evidence" value="ECO:0007669"/>
    <property type="project" value="UniProtKB-EC"/>
</dbReference>
<dbReference type="PANTHER" id="PTHR30037">
    <property type="entry name" value="DNA-3-METHYLADENINE GLYCOSYLASE 1"/>
    <property type="match status" value="1"/>
</dbReference>
<evidence type="ECO:0000313" key="2">
    <source>
        <dbReference type="Proteomes" id="UP001320898"/>
    </source>
</evidence>
<dbReference type="Pfam" id="PF03352">
    <property type="entry name" value="Adenine_glyco"/>
    <property type="match status" value="1"/>
</dbReference>
<dbReference type="SUPFAM" id="SSF48150">
    <property type="entry name" value="DNA-glycosylase"/>
    <property type="match status" value="1"/>
</dbReference>
<name>A0AAW5R3W3_9HYPH</name>
<organism evidence="1 2">
    <name type="scientific">Microbaculum marinisediminis</name>
    <dbReference type="NCBI Taxonomy" id="2931392"/>
    <lineage>
        <taxon>Bacteria</taxon>
        <taxon>Pseudomonadati</taxon>
        <taxon>Pseudomonadota</taxon>
        <taxon>Alphaproteobacteria</taxon>
        <taxon>Hyphomicrobiales</taxon>
        <taxon>Tepidamorphaceae</taxon>
        <taxon>Microbaculum</taxon>
    </lineage>
</organism>
<accession>A0AAW5R3W3</accession>
<reference evidence="1 2" key="1">
    <citation type="submission" date="2022-04" db="EMBL/GenBank/DDBJ databases">
        <authorList>
            <person name="Ye Y.-Q."/>
            <person name="Du Z.-J."/>
        </authorList>
    </citation>
    <scope>NUCLEOTIDE SEQUENCE [LARGE SCALE GENOMIC DNA]</scope>
    <source>
        <strain evidence="1 2">A6E488</strain>
    </source>
</reference>
<keyword evidence="2" id="KW-1185">Reference proteome</keyword>
<protein>
    <submittedName>
        <fullName evidence="1">DNA-3-methyladenine glycosylase I</fullName>
        <ecNumber evidence="1">3.2.2.20</ecNumber>
    </submittedName>
</protein>
<keyword evidence="1" id="KW-0378">Hydrolase</keyword>
<gene>
    <name evidence="1" type="ORF">MUB46_15635</name>
</gene>
<dbReference type="InterPro" id="IPR052891">
    <property type="entry name" value="DNA-3mA_glycosylase"/>
</dbReference>
<keyword evidence="1" id="KW-0326">Glycosidase</keyword>
<comment type="caution">
    <text evidence="1">The sequence shown here is derived from an EMBL/GenBank/DDBJ whole genome shotgun (WGS) entry which is preliminary data.</text>
</comment>
<dbReference type="GO" id="GO:0006284">
    <property type="term" value="P:base-excision repair"/>
    <property type="evidence" value="ECO:0007669"/>
    <property type="project" value="InterPro"/>
</dbReference>
<dbReference type="PANTHER" id="PTHR30037:SF3">
    <property type="entry name" value="BLR0857 PROTEIN"/>
    <property type="match status" value="1"/>
</dbReference>
<dbReference type="InterPro" id="IPR011257">
    <property type="entry name" value="DNA_glycosylase"/>
</dbReference>
<dbReference type="Proteomes" id="UP001320898">
    <property type="component" value="Unassembled WGS sequence"/>
</dbReference>
<dbReference type="InterPro" id="IPR005019">
    <property type="entry name" value="Adenine_glyco"/>
</dbReference>